<comment type="caution">
    <text evidence="2">The sequence shown here is derived from an EMBL/GenBank/DDBJ whole genome shotgun (WGS) entry which is preliminary data.</text>
</comment>
<feature type="domain" description="N-acetyltransferase" evidence="1">
    <location>
        <begin position="15"/>
        <end position="168"/>
    </location>
</feature>
<dbReference type="PANTHER" id="PTHR43792">
    <property type="entry name" value="GNAT FAMILY, PUTATIVE (AFU_ORTHOLOGUE AFUA_3G00765)-RELATED-RELATED"/>
    <property type="match status" value="1"/>
</dbReference>
<proteinExistence type="predicted"/>
<dbReference type="CDD" id="cd04301">
    <property type="entry name" value="NAT_SF"/>
    <property type="match status" value="1"/>
</dbReference>
<dbReference type="Pfam" id="PF13302">
    <property type="entry name" value="Acetyltransf_3"/>
    <property type="match status" value="1"/>
</dbReference>
<dbReference type="InterPro" id="IPR000182">
    <property type="entry name" value="GNAT_dom"/>
</dbReference>
<dbReference type="GO" id="GO:0016747">
    <property type="term" value="F:acyltransferase activity, transferring groups other than amino-acyl groups"/>
    <property type="evidence" value="ECO:0007669"/>
    <property type="project" value="InterPro"/>
</dbReference>
<dbReference type="AlphaFoldDB" id="A0A149QPE7"/>
<evidence type="ECO:0000313" key="3">
    <source>
        <dbReference type="Proteomes" id="UP000075473"/>
    </source>
</evidence>
<dbReference type="PROSITE" id="PS51186">
    <property type="entry name" value="GNAT"/>
    <property type="match status" value="1"/>
</dbReference>
<dbReference type="EMBL" id="LHZA01000106">
    <property type="protein sequence ID" value="KXU99175.1"/>
    <property type="molecule type" value="Genomic_DNA"/>
</dbReference>
<dbReference type="SUPFAM" id="SSF55729">
    <property type="entry name" value="Acyl-CoA N-acyltransferases (Nat)"/>
    <property type="match status" value="1"/>
</dbReference>
<sequence length="168" mass="18899">MDTLAAFPSFETSRLFLRGLTDGDAQALQSLTNHPEITEIVHFLPTPFSVQDAQKLIEGRSDGQDRFVGVWFHGQPAMVAVMGVHLQDNDEIEIGYWVHPQQHRKGIAREALSALLAKLSSLFPHRTLIAECRPENQASWALLEKSGFVATQAAGHRPGRRRFIWQNF</sequence>
<evidence type="ECO:0000313" key="2">
    <source>
        <dbReference type="EMBL" id="KXU99175.1"/>
    </source>
</evidence>
<gene>
    <name evidence="2" type="ORF">AD928_02455</name>
</gene>
<dbReference type="RefSeq" id="WP_062247968.1">
    <property type="nucleotide sequence ID" value="NZ_LHZA01000106.1"/>
</dbReference>
<evidence type="ECO:0000259" key="1">
    <source>
        <dbReference type="PROSITE" id="PS51186"/>
    </source>
</evidence>
<dbReference type="Gene3D" id="3.40.630.30">
    <property type="match status" value="1"/>
</dbReference>
<organism evidence="2 3">
    <name type="scientific">Acetobacter cerevisiae</name>
    <dbReference type="NCBI Taxonomy" id="178900"/>
    <lineage>
        <taxon>Bacteria</taxon>
        <taxon>Pseudomonadati</taxon>
        <taxon>Pseudomonadota</taxon>
        <taxon>Alphaproteobacteria</taxon>
        <taxon>Acetobacterales</taxon>
        <taxon>Acetobacteraceae</taxon>
        <taxon>Acetobacter</taxon>
    </lineage>
</organism>
<dbReference type="InterPro" id="IPR051531">
    <property type="entry name" value="N-acetyltransferase"/>
</dbReference>
<protein>
    <recommendedName>
        <fullName evidence="1">N-acetyltransferase domain-containing protein</fullName>
    </recommendedName>
</protein>
<dbReference type="PATRIC" id="fig|178900.5.peg.1543"/>
<accession>A0A149QPE7</accession>
<name>A0A149QPE7_9PROT</name>
<reference evidence="2 3" key="1">
    <citation type="submission" date="2015-06" db="EMBL/GenBank/DDBJ databases">
        <title>Improved classification and identification of acetic acid bacteria using matrix-assisted laser desorption/ionization time-of-flight mass spectrometry; Gluconobacter nephelii and Gluconobacter uchimurae are later heterotypic synonyms of Gluconobacter japonicus and Gluconobacter oxydans, respectively.</title>
        <authorList>
            <person name="Li L."/>
            <person name="Cleenwerck I."/>
            <person name="De Vuyst L."/>
            <person name="Vandamme P."/>
        </authorList>
    </citation>
    <scope>NUCLEOTIDE SEQUENCE [LARGE SCALE GENOMIC DNA]</scope>
    <source>
        <strain evidence="2 3">LMG 1625</strain>
    </source>
</reference>
<dbReference type="InterPro" id="IPR016181">
    <property type="entry name" value="Acyl_CoA_acyltransferase"/>
</dbReference>
<dbReference type="Proteomes" id="UP000075473">
    <property type="component" value="Unassembled WGS sequence"/>
</dbReference>